<gene>
    <name evidence="2" type="ORF">FVEG_06987</name>
</gene>
<evidence type="ECO:0000256" key="1">
    <source>
        <dbReference type="SAM" id="MobiDB-lite"/>
    </source>
</evidence>
<sequence>MSRNHGGQPSLSHGESSRPSEISLQSPRELEFILEDPPSRQETIARAGPSAELPRQFVSLVKDLSYEDGQLKRRRGEDLDGPRKVWKKLAKLQKIDLTHNPYQRLTLEPWQELIIIAATRVDRHLGNNETAEATILQLNGKALARDTVIRDERVVQDVVQLADHLFLKWGHDFALEIPLLMNVPISILRQQGAQKFTQLKLLLQEQKPSPKIKSFLKLYLPFLVRLLRPQYELSDIQKALKTSLFSQTDWDTFRKALDGPAPEYDPIRDAWTVGEPSVEWSKFIDYGKNYPTKACVPIIGFKAFETSPDLRRKVAYARENQTGQIPTNPDIFAYDWAEDIHGPVKEQVLRDLVSYRPICSQSYLHSRHKSASFKPAIYTSRRSLYFMGVPVPPYQKDIYRSSCP</sequence>
<keyword evidence="3" id="KW-1185">Reference proteome</keyword>
<dbReference type="AlphaFoldDB" id="W7MFX1"/>
<evidence type="ECO:0000313" key="3">
    <source>
        <dbReference type="Proteomes" id="UP000009096"/>
    </source>
</evidence>
<dbReference type="VEuPathDB" id="FungiDB:FVEG_06987"/>
<dbReference type="GeneID" id="30064838"/>
<reference evidence="2 3" key="1">
    <citation type="journal article" date="2010" name="Nature">
        <title>Comparative genomics reveals mobile pathogenicity chromosomes in Fusarium.</title>
        <authorList>
            <person name="Ma L.J."/>
            <person name="van der Does H.C."/>
            <person name="Borkovich K.A."/>
            <person name="Coleman J.J."/>
            <person name="Daboussi M.J."/>
            <person name="Di Pietro A."/>
            <person name="Dufresne M."/>
            <person name="Freitag M."/>
            <person name="Grabherr M."/>
            <person name="Henrissat B."/>
            <person name="Houterman P.M."/>
            <person name="Kang S."/>
            <person name="Shim W.B."/>
            <person name="Woloshuk C."/>
            <person name="Xie X."/>
            <person name="Xu J.R."/>
            <person name="Antoniw J."/>
            <person name="Baker S.E."/>
            <person name="Bluhm B.H."/>
            <person name="Breakspear A."/>
            <person name="Brown D.W."/>
            <person name="Butchko R.A."/>
            <person name="Chapman S."/>
            <person name="Coulson R."/>
            <person name="Coutinho P.M."/>
            <person name="Danchin E.G."/>
            <person name="Diener A."/>
            <person name="Gale L.R."/>
            <person name="Gardiner D.M."/>
            <person name="Goff S."/>
            <person name="Hammond-Kosack K.E."/>
            <person name="Hilburn K."/>
            <person name="Hua-Van A."/>
            <person name="Jonkers W."/>
            <person name="Kazan K."/>
            <person name="Kodira C.D."/>
            <person name="Koehrsen M."/>
            <person name="Kumar L."/>
            <person name="Lee Y.H."/>
            <person name="Li L."/>
            <person name="Manners J.M."/>
            <person name="Miranda-Saavedra D."/>
            <person name="Mukherjee M."/>
            <person name="Park G."/>
            <person name="Park J."/>
            <person name="Park S.Y."/>
            <person name="Proctor R.H."/>
            <person name="Regev A."/>
            <person name="Ruiz-Roldan M.C."/>
            <person name="Sain D."/>
            <person name="Sakthikumar S."/>
            <person name="Sykes S."/>
            <person name="Schwartz D.C."/>
            <person name="Turgeon B.G."/>
            <person name="Wapinski I."/>
            <person name="Yoder O."/>
            <person name="Young S."/>
            <person name="Zeng Q."/>
            <person name="Zhou S."/>
            <person name="Galagan J."/>
            <person name="Cuomo C.A."/>
            <person name="Kistler H.C."/>
            <person name="Rep M."/>
        </authorList>
    </citation>
    <scope>NUCLEOTIDE SEQUENCE [LARGE SCALE GENOMIC DNA]</scope>
    <source>
        <strain evidence="3">M3125 / FGSC 7600</strain>
    </source>
</reference>
<organism evidence="2 3">
    <name type="scientific">Gibberella moniliformis (strain M3125 / FGSC 7600)</name>
    <name type="common">Maize ear and stalk rot fungus</name>
    <name type="synonym">Fusarium verticillioides</name>
    <dbReference type="NCBI Taxonomy" id="334819"/>
    <lineage>
        <taxon>Eukaryota</taxon>
        <taxon>Fungi</taxon>
        <taxon>Dikarya</taxon>
        <taxon>Ascomycota</taxon>
        <taxon>Pezizomycotina</taxon>
        <taxon>Sordariomycetes</taxon>
        <taxon>Hypocreomycetidae</taxon>
        <taxon>Hypocreales</taxon>
        <taxon>Nectriaceae</taxon>
        <taxon>Fusarium</taxon>
        <taxon>Fusarium fujikuroi species complex</taxon>
    </lineage>
</organism>
<dbReference type="Proteomes" id="UP000009096">
    <property type="component" value="Chromosome 7"/>
</dbReference>
<dbReference type="EMBL" id="DS022249">
    <property type="protein sequence ID" value="EWG46534.1"/>
    <property type="molecule type" value="Genomic_DNA"/>
</dbReference>
<feature type="region of interest" description="Disordered" evidence="1">
    <location>
        <begin position="1"/>
        <end position="49"/>
    </location>
</feature>
<dbReference type="RefSeq" id="XP_018752725.1">
    <property type="nucleotide sequence ID" value="XM_018895473.1"/>
</dbReference>
<dbReference type="EMBL" id="CM000584">
    <property type="protein sequence ID" value="EWG46534.1"/>
    <property type="molecule type" value="Genomic_DNA"/>
</dbReference>
<proteinExistence type="predicted"/>
<accession>W7MFX1</accession>
<protein>
    <submittedName>
        <fullName evidence="2">Uncharacterized protein</fullName>
    </submittedName>
</protein>
<feature type="compositionally biased region" description="Polar residues" evidence="1">
    <location>
        <begin position="1"/>
        <end position="26"/>
    </location>
</feature>
<name>W7MFX1_GIBM7</name>
<evidence type="ECO:0000313" key="2">
    <source>
        <dbReference type="EMBL" id="EWG46534.1"/>
    </source>
</evidence>